<protein>
    <recommendedName>
        <fullName evidence="3">Ig-like domain-containing protein</fullName>
    </recommendedName>
</protein>
<evidence type="ECO:0000313" key="4">
    <source>
        <dbReference type="Ensembl" id="ENSSAUP00010003620.1"/>
    </source>
</evidence>
<dbReference type="SMART" id="SM00409">
    <property type="entry name" value="IG"/>
    <property type="match status" value="2"/>
</dbReference>
<dbReference type="Gene3D" id="2.60.40.10">
    <property type="entry name" value="Immunoglobulins"/>
    <property type="match status" value="2"/>
</dbReference>
<dbReference type="InParanoid" id="A0A671TQT0"/>
<dbReference type="InterPro" id="IPR013783">
    <property type="entry name" value="Ig-like_fold"/>
</dbReference>
<evidence type="ECO:0000256" key="2">
    <source>
        <dbReference type="ARBA" id="ARBA00023157"/>
    </source>
</evidence>
<organism evidence="4 5">
    <name type="scientific">Sparus aurata</name>
    <name type="common">Gilthead sea bream</name>
    <dbReference type="NCBI Taxonomy" id="8175"/>
    <lineage>
        <taxon>Eukaryota</taxon>
        <taxon>Metazoa</taxon>
        <taxon>Chordata</taxon>
        <taxon>Craniata</taxon>
        <taxon>Vertebrata</taxon>
        <taxon>Euteleostomi</taxon>
        <taxon>Actinopterygii</taxon>
        <taxon>Neopterygii</taxon>
        <taxon>Teleostei</taxon>
        <taxon>Neoteleostei</taxon>
        <taxon>Acanthomorphata</taxon>
        <taxon>Eupercaria</taxon>
        <taxon>Spariformes</taxon>
        <taxon>Sparidae</taxon>
        <taxon>Sparus</taxon>
    </lineage>
</organism>
<dbReference type="GO" id="GO:0006955">
    <property type="term" value="P:immune response"/>
    <property type="evidence" value="ECO:0007669"/>
    <property type="project" value="TreeGrafter"/>
</dbReference>
<evidence type="ECO:0000313" key="5">
    <source>
        <dbReference type="Proteomes" id="UP000472265"/>
    </source>
</evidence>
<sequence>TTKNWKARRKLAWDDVQTGAGESTVLRVVPNRSQFFQYESVSLICEPQGNSSEWTIKRNTTKNINEECPPSLHRINKSYCYFDDVYSGDTGVYWCESAAGESSNSVTITVTAGDVILESPVLPVMEGDDVTLSCRSKKTVSCNHTADFYKDGLLIGSSSTGNMTIHSVSRSDEGLYRCNISGTGASIESRLTVRGKDDPDVPYTDVVVTQEVQPRRFGDLEASSTFYSTLRLDST</sequence>
<keyword evidence="5" id="KW-1185">Reference proteome</keyword>
<reference evidence="4" key="2">
    <citation type="submission" date="2025-08" db="UniProtKB">
        <authorList>
            <consortium name="Ensembl"/>
        </authorList>
    </citation>
    <scope>IDENTIFICATION</scope>
</reference>
<dbReference type="PROSITE" id="PS50835">
    <property type="entry name" value="IG_LIKE"/>
    <property type="match status" value="1"/>
</dbReference>
<dbReference type="PANTHER" id="PTHR11481">
    <property type="entry name" value="IMMUNOGLOBULIN FC RECEPTOR"/>
    <property type="match status" value="1"/>
</dbReference>
<dbReference type="Proteomes" id="UP000472265">
    <property type="component" value="Chromosome 10"/>
</dbReference>
<reference evidence="4" key="1">
    <citation type="submission" date="2021-04" db="EMBL/GenBank/DDBJ databases">
        <authorList>
            <consortium name="Wellcome Sanger Institute Data Sharing"/>
        </authorList>
    </citation>
    <scope>NUCLEOTIDE SEQUENCE [LARGE SCALE GENOMIC DNA]</scope>
</reference>
<dbReference type="InterPro" id="IPR007110">
    <property type="entry name" value="Ig-like_dom"/>
</dbReference>
<proteinExistence type="predicted"/>
<dbReference type="Ensembl" id="ENSSAUT00010003912.1">
    <property type="protein sequence ID" value="ENSSAUP00010003620.1"/>
    <property type="gene ID" value="ENSSAUG00010001911.1"/>
</dbReference>
<name>A0A671TQT0_SPAAU</name>
<dbReference type="GO" id="GO:0009897">
    <property type="term" value="C:external side of plasma membrane"/>
    <property type="evidence" value="ECO:0007669"/>
    <property type="project" value="TreeGrafter"/>
</dbReference>
<keyword evidence="2" id="KW-1015">Disulfide bond</keyword>
<dbReference type="OMA" id="HAINITV"/>
<dbReference type="GO" id="GO:0007166">
    <property type="term" value="P:cell surface receptor signaling pathway"/>
    <property type="evidence" value="ECO:0007669"/>
    <property type="project" value="TreeGrafter"/>
</dbReference>
<evidence type="ECO:0000256" key="1">
    <source>
        <dbReference type="ARBA" id="ARBA00022729"/>
    </source>
</evidence>
<reference evidence="4" key="3">
    <citation type="submission" date="2025-09" db="UniProtKB">
        <authorList>
            <consortium name="Ensembl"/>
        </authorList>
    </citation>
    <scope>IDENTIFICATION</scope>
</reference>
<evidence type="ECO:0000259" key="3">
    <source>
        <dbReference type="PROSITE" id="PS50835"/>
    </source>
</evidence>
<dbReference type="InterPro" id="IPR050488">
    <property type="entry name" value="Ig_Fc_receptor"/>
</dbReference>
<dbReference type="InterPro" id="IPR003599">
    <property type="entry name" value="Ig_sub"/>
</dbReference>
<keyword evidence="1" id="KW-0732">Signal</keyword>
<dbReference type="GeneTree" id="ENSGT00940000163711"/>
<dbReference type="PANTHER" id="PTHR11481:SF64">
    <property type="entry name" value="FC RECEPTOR-LIKE PROTEIN 4"/>
    <property type="match status" value="1"/>
</dbReference>
<feature type="domain" description="Ig-like" evidence="3">
    <location>
        <begin position="113"/>
        <end position="192"/>
    </location>
</feature>
<dbReference type="InterPro" id="IPR036179">
    <property type="entry name" value="Ig-like_dom_sf"/>
</dbReference>
<accession>A0A671TQT0</accession>
<dbReference type="SUPFAM" id="SSF48726">
    <property type="entry name" value="Immunoglobulin"/>
    <property type="match status" value="2"/>
</dbReference>
<dbReference type="AlphaFoldDB" id="A0A671TQT0"/>
<dbReference type="Pfam" id="PF13895">
    <property type="entry name" value="Ig_2"/>
    <property type="match status" value="1"/>
</dbReference>
<dbReference type="GO" id="GO:0004888">
    <property type="term" value="F:transmembrane signaling receptor activity"/>
    <property type="evidence" value="ECO:0007669"/>
    <property type="project" value="TreeGrafter"/>
</dbReference>